<dbReference type="EMBL" id="AP024444">
    <property type="protein sequence ID" value="BCS19755.1"/>
    <property type="molecule type" value="Genomic_DNA"/>
</dbReference>
<gene>
    <name evidence="1" type="ORF">APUU_20187S</name>
</gene>
<protein>
    <submittedName>
        <fullName evidence="1">Uncharacterized protein</fullName>
    </submittedName>
</protein>
<dbReference type="AlphaFoldDB" id="A0A7R7XEE2"/>
<dbReference type="Proteomes" id="UP000654913">
    <property type="component" value="Chromosome 2"/>
</dbReference>
<evidence type="ECO:0000313" key="1">
    <source>
        <dbReference type="EMBL" id="BCS19755.1"/>
    </source>
</evidence>
<dbReference type="GeneID" id="64969760"/>
<reference evidence="1" key="2">
    <citation type="submission" date="2021-02" db="EMBL/GenBank/DDBJ databases">
        <title>Aspergillus puulaauensis MK2 genome sequence.</title>
        <authorList>
            <person name="Futagami T."/>
            <person name="Mori K."/>
            <person name="Kadooka C."/>
            <person name="Tanaka T."/>
        </authorList>
    </citation>
    <scope>NUCLEOTIDE SEQUENCE</scope>
    <source>
        <strain evidence="1">MK2</strain>
    </source>
</reference>
<name>A0A7R7XEE2_9EURO</name>
<dbReference type="RefSeq" id="XP_041551949.1">
    <property type="nucleotide sequence ID" value="XM_041698800.1"/>
</dbReference>
<evidence type="ECO:0000313" key="2">
    <source>
        <dbReference type="Proteomes" id="UP000654913"/>
    </source>
</evidence>
<dbReference type="KEGG" id="apuu:APUU_20187S"/>
<sequence>MEEYFSKEEEPLRVKTFENLQVLTEILSSRKLKFYQNQVSICEWNDQLRRLKRWADKVVTRESDIDSIDYRLRGFPGLVRQLREGLYDLHLRLNDLQIYILTDDYRVGSQLGLWNLYCRLAGPQPNTIQSKMDSETLFQFNESDDTYVREAYPHADETFVNQLGESISGRQAMLRHRQQQKKPDPLMNEMVSDKPTWLAHLSRDYHTLEDKVVSSVPLPGLAFKHDLSFECPY</sequence>
<proteinExistence type="predicted"/>
<reference evidence="1" key="1">
    <citation type="submission" date="2021-01" db="EMBL/GenBank/DDBJ databases">
        <authorList>
            <consortium name="Aspergillus puulaauensis MK2 genome sequencing consortium"/>
            <person name="Kazuki M."/>
            <person name="Futagami T."/>
        </authorList>
    </citation>
    <scope>NUCLEOTIDE SEQUENCE</scope>
    <source>
        <strain evidence="1">MK2</strain>
    </source>
</reference>
<organism evidence="1 2">
    <name type="scientific">Aspergillus puulaauensis</name>
    <dbReference type="NCBI Taxonomy" id="1220207"/>
    <lineage>
        <taxon>Eukaryota</taxon>
        <taxon>Fungi</taxon>
        <taxon>Dikarya</taxon>
        <taxon>Ascomycota</taxon>
        <taxon>Pezizomycotina</taxon>
        <taxon>Eurotiomycetes</taxon>
        <taxon>Eurotiomycetidae</taxon>
        <taxon>Eurotiales</taxon>
        <taxon>Aspergillaceae</taxon>
        <taxon>Aspergillus</taxon>
    </lineage>
</organism>
<accession>A0A7R7XEE2</accession>
<keyword evidence="2" id="KW-1185">Reference proteome</keyword>